<dbReference type="CDD" id="cd03801">
    <property type="entry name" value="GT4_PimA-like"/>
    <property type="match status" value="1"/>
</dbReference>
<protein>
    <submittedName>
        <fullName evidence="1">Glycosyl transferase group 1</fullName>
    </submittedName>
</protein>
<comment type="caution">
    <text evidence="1">The sequence shown here is derived from an EMBL/GenBank/DDBJ whole genome shotgun (WGS) entry which is preliminary data.</text>
</comment>
<dbReference type="GO" id="GO:0016740">
    <property type="term" value="F:transferase activity"/>
    <property type="evidence" value="ECO:0007669"/>
    <property type="project" value="UniProtKB-KW"/>
</dbReference>
<dbReference type="AlphaFoldDB" id="A0A084EBE0"/>
<dbReference type="PANTHER" id="PTHR12526">
    <property type="entry name" value="GLYCOSYLTRANSFERASE"/>
    <property type="match status" value="1"/>
</dbReference>
<dbReference type="PATRIC" id="fig|13690.10.peg.4653"/>
<evidence type="ECO:0000313" key="1">
    <source>
        <dbReference type="EMBL" id="KEZ15282.1"/>
    </source>
</evidence>
<gene>
    <name evidence="1" type="ORF">CP98_04518</name>
</gene>
<dbReference type="eggNOG" id="COG0438">
    <property type="taxonomic scope" value="Bacteria"/>
</dbReference>
<dbReference type="SUPFAM" id="SSF53756">
    <property type="entry name" value="UDP-Glycosyltransferase/glycogen phosphorylase"/>
    <property type="match status" value="1"/>
</dbReference>
<name>A0A084EBE0_SPHYA</name>
<accession>A0A084EBE0</accession>
<sequence length="268" mass="29574">MYATVVNYYGKYANVNAKARLRGNAIQCALLERADRILLSSQWAADAAHTAYDLSPECLRVVPLGANLDADPGYQPPTANGPVTLLFVGFAWERKGGPLLLEIWRELRRRTGDAELHIVGARPKEAIGCDGVVLHGKIHKSNHEDYQRLVQLYRRSSFMVMPSREEAYGIVYCEAAAFGRPAVAARTGGVVGIIDDDRTGLLLDLEASPADYADRILRTWQDHERYATMCLNARRKYEDRLNWNAWGDGVVGALGEVLGKEVGASLGT</sequence>
<dbReference type="EMBL" id="JGVR01000042">
    <property type="protein sequence ID" value="KEZ15282.1"/>
    <property type="molecule type" value="Genomic_DNA"/>
</dbReference>
<evidence type="ECO:0000313" key="2">
    <source>
        <dbReference type="Proteomes" id="UP000028534"/>
    </source>
</evidence>
<proteinExistence type="predicted"/>
<dbReference type="Pfam" id="PF13692">
    <property type="entry name" value="Glyco_trans_1_4"/>
    <property type="match status" value="1"/>
</dbReference>
<dbReference type="Gene3D" id="3.40.50.2000">
    <property type="entry name" value="Glycogen Phosphorylase B"/>
    <property type="match status" value="2"/>
</dbReference>
<organism evidence="1 2">
    <name type="scientific">Sphingobium yanoikuyae</name>
    <name type="common">Sphingomonas yanoikuyae</name>
    <dbReference type="NCBI Taxonomy" id="13690"/>
    <lineage>
        <taxon>Bacteria</taxon>
        <taxon>Pseudomonadati</taxon>
        <taxon>Pseudomonadota</taxon>
        <taxon>Alphaproteobacteria</taxon>
        <taxon>Sphingomonadales</taxon>
        <taxon>Sphingomonadaceae</taxon>
        <taxon>Sphingobium</taxon>
    </lineage>
</organism>
<keyword evidence="1" id="KW-0808">Transferase</keyword>
<dbReference type="PANTHER" id="PTHR12526:SF637">
    <property type="entry name" value="GLYCOSYLTRANSFERASE EPSF-RELATED"/>
    <property type="match status" value="1"/>
</dbReference>
<reference evidence="1 2" key="1">
    <citation type="submission" date="2014-03" db="EMBL/GenBank/DDBJ databases">
        <title>Genome sequence of Sphingobium yanoikuyae B1.</title>
        <authorList>
            <person name="Gan H.M."/>
            <person name="Gan H.Y."/>
            <person name="Savka M.A."/>
        </authorList>
    </citation>
    <scope>NUCLEOTIDE SEQUENCE [LARGE SCALE GENOMIC DNA]</scope>
    <source>
        <strain evidence="1 2">B1</strain>
    </source>
</reference>
<dbReference type="Proteomes" id="UP000028534">
    <property type="component" value="Unassembled WGS sequence"/>
</dbReference>